<keyword evidence="3" id="KW-0720">Serine protease</keyword>
<dbReference type="InterPro" id="IPR033116">
    <property type="entry name" value="TRYPSIN_SER"/>
</dbReference>
<dbReference type="Proteomes" id="UP000075880">
    <property type="component" value="Unassembled WGS sequence"/>
</dbReference>
<dbReference type="InterPro" id="IPR018114">
    <property type="entry name" value="TRYPSIN_HIS"/>
</dbReference>
<dbReference type="SMART" id="SM00020">
    <property type="entry name" value="Tryp_SPc"/>
    <property type="match status" value="1"/>
</dbReference>
<organism evidence="6 7">
    <name type="scientific">Anopheles atroparvus</name>
    <name type="common">European mosquito</name>
    <dbReference type="NCBI Taxonomy" id="41427"/>
    <lineage>
        <taxon>Eukaryota</taxon>
        <taxon>Metazoa</taxon>
        <taxon>Ecdysozoa</taxon>
        <taxon>Arthropoda</taxon>
        <taxon>Hexapoda</taxon>
        <taxon>Insecta</taxon>
        <taxon>Pterygota</taxon>
        <taxon>Neoptera</taxon>
        <taxon>Endopterygota</taxon>
        <taxon>Diptera</taxon>
        <taxon>Nematocera</taxon>
        <taxon>Culicoidea</taxon>
        <taxon>Culicidae</taxon>
        <taxon>Anophelinae</taxon>
        <taxon>Anopheles</taxon>
    </lineage>
</organism>
<dbReference type="GO" id="GO:0006508">
    <property type="term" value="P:proteolysis"/>
    <property type="evidence" value="ECO:0007669"/>
    <property type="project" value="UniProtKB-KW"/>
</dbReference>
<reference evidence="6" key="1">
    <citation type="submission" date="2024-04" db="UniProtKB">
        <authorList>
            <consortium name="EnsemblMetazoa"/>
        </authorList>
    </citation>
    <scope>IDENTIFICATION</scope>
    <source>
        <strain evidence="6">EBRO</strain>
    </source>
</reference>
<dbReference type="PANTHER" id="PTHR24260">
    <property type="match status" value="1"/>
</dbReference>
<evidence type="ECO:0000256" key="1">
    <source>
        <dbReference type="ARBA" id="ARBA00023157"/>
    </source>
</evidence>
<feature type="domain" description="Peptidase S1" evidence="5">
    <location>
        <begin position="354"/>
        <end position="574"/>
    </location>
</feature>
<dbReference type="InterPro" id="IPR001254">
    <property type="entry name" value="Trypsin_dom"/>
</dbReference>
<evidence type="ECO:0000256" key="2">
    <source>
        <dbReference type="ARBA" id="ARBA00024195"/>
    </source>
</evidence>
<dbReference type="GO" id="GO:0004252">
    <property type="term" value="F:serine-type endopeptidase activity"/>
    <property type="evidence" value="ECO:0007669"/>
    <property type="project" value="InterPro"/>
</dbReference>
<dbReference type="Gene3D" id="2.40.10.10">
    <property type="entry name" value="Trypsin-like serine proteases"/>
    <property type="match status" value="4"/>
</dbReference>
<accession>A0AAG5DEL1</accession>
<evidence type="ECO:0000259" key="5">
    <source>
        <dbReference type="PROSITE" id="PS50240"/>
    </source>
</evidence>
<dbReference type="AlphaFoldDB" id="A0AAG5DEL1"/>
<dbReference type="PRINTS" id="PR00722">
    <property type="entry name" value="CHYMOTRYPSIN"/>
</dbReference>
<evidence type="ECO:0000256" key="3">
    <source>
        <dbReference type="RuleBase" id="RU363034"/>
    </source>
</evidence>
<dbReference type="InterPro" id="IPR051333">
    <property type="entry name" value="CLIP_Serine_Protease"/>
</dbReference>
<proteinExistence type="inferred from homology"/>
<keyword evidence="4" id="KW-0732">Signal</keyword>
<sequence>MFLLGPIALLSVFACSRSHELFTDTVPKDFYLRKDLTDCSARFHKHKIFQQQCLVFGGVQANLTEFPHMAVLGWPEQGQNGSSSGQILWQCGGSLITERFVLTAAHCAADTNNIPPRLVRLGDVNLAASDDDEYAQQFEIRRIVRHPEHWFSRKYFDLALVELDGVARFTAGVCPACLWTKQALPAQIFETAGFGAISFGGAPVPNLLKTTLRTMSSTECTKLYKNTRGLSEGIVSDQMCAFELDADTCQGDSGGPLQVSLRSFRNTQPFVVALTSFGRGCGTGSSGVYQRVASHIPWIESVVNETMDPVRCSEKYAAFRHFSLLAPECAIRNAYINRVHLLWPAEAKGPPIPCGGTFIDYNTVVTSARCVHDADGVKPNAIELLESLDKPRAKIVEIQVHPEFDEISLRNDLALIRLERYLQPDIHVAPSCIPLPKPTEICTDRQTHDPVTCWDQLADTTKMNLLNPICSPESIERSTVKLVWSEDNDKPPCVGMLIKTDTVITSIRCMNNHSSNPPVEIELTGSEQGKRVKIANILRHPGYKKGARRGRDTALLLLAEDLIDIKDLVPRCIQE</sequence>
<evidence type="ECO:0000313" key="6">
    <source>
        <dbReference type="EnsemblMetazoa" id="ENSAATROPP009269"/>
    </source>
</evidence>
<keyword evidence="1" id="KW-1015">Disulfide bond</keyword>
<dbReference type="Pfam" id="PF00089">
    <property type="entry name" value="Trypsin"/>
    <property type="match status" value="3"/>
</dbReference>
<dbReference type="SUPFAM" id="SSF50494">
    <property type="entry name" value="Trypsin-like serine proteases"/>
    <property type="match status" value="3"/>
</dbReference>
<dbReference type="InterPro" id="IPR043504">
    <property type="entry name" value="Peptidase_S1_PA_chymotrypsin"/>
</dbReference>
<feature type="domain" description="Peptidase S1" evidence="5">
    <location>
        <begin position="55"/>
        <end position="304"/>
    </location>
</feature>
<protein>
    <recommendedName>
        <fullName evidence="5">Peptidase S1 domain-containing protein</fullName>
    </recommendedName>
</protein>
<dbReference type="CDD" id="cd00190">
    <property type="entry name" value="Tryp_SPc"/>
    <property type="match status" value="1"/>
</dbReference>
<dbReference type="PROSITE" id="PS00134">
    <property type="entry name" value="TRYPSIN_HIS"/>
    <property type="match status" value="1"/>
</dbReference>
<feature type="signal peptide" evidence="4">
    <location>
        <begin position="1"/>
        <end position="18"/>
    </location>
</feature>
<comment type="similarity">
    <text evidence="2">Belongs to the peptidase S1 family. CLIP subfamily.</text>
</comment>
<feature type="chain" id="PRO_5042569040" description="Peptidase S1 domain-containing protein" evidence="4">
    <location>
        <begin position="19"/>
        <end position="575"/>
    </location>
</feature>
<dbReference type="PROSITE" id="PS50240">
    <property type="entry name" value="TRYPSIN_DOM"/>
    <property type="match status" value="2"/>
</dbReference>
<dbReference type="PANTHER" id="PTHR24260:SF147">
    <property type="entry name" value="EG:BACR7A4.3 PROTEIN-RELATED"/>
    <property type="match status" value="1"/>
</dbReference>
<keyword evidence="3" id="KW-0645">Protease</keyword>
<evidence type="ECO:0000256" key="4">
    <source>
        <dbReference type="SAM" id="SignalP"/>
    </source>
</evidence>
<name>A0AAG5DEL1_ANOAO</name>
<dbReference type="InterPro" id="IPR001314">
    <property type="entry name" value="Peptidase_S1A"/>
</dbReference>
<dbReference type="PROSITE" id="PS00135">
    <property type="entry name" value="TRYPSIN_SER"/>
    <property type="match status" value="1"/>
</dbReference>
<dbReference type="EnsemblMetazoa" id="ENSAATROPT010270">
    <property type="protein sequence ID" value="ENSAATROPP009269"/>
    <property type="gene ID" value="ENSAATROPG008346"/>
</dbReference>
<dbReference type="InterPro" id="IPR009003">
    <property type="entry name" value="Peptidase_S1_PA"/>
</dbReference>
<keyword evidence="7" id="KW-1185">Reference proteome</keyword>
<keyword evidence="3" id="KW-0378">Hydrolase</keyword>
<evidence type="ECO:0000313" key="7">
    <source>
        <dbReference type="Proteomes" id="UP000075880"/>
    </source>
</evidence>